<dbReference type="CDD" id="cd12797">
    <property type="entry name" value="M23_peptidase"/>
    <property type="match status" value="1"/>
</dbReference>
<dbReference type="Gene3D" id="3.10.350.10">
    <property type="entry name" value="LysM domain"/>
    <property type="match status" value="1"/>
</dbReference>
<accession>A0A1T2XHA6</accession>
<keyword evidence="2" id="KW-1133">Transmembrane helix</keyword>
<dbReference type="SUPFAM" id="SSF54106">
    <property type="entry name" value="LysM domain"/>
    <property type="match status" value="1"/>
</dbReference>
<protein>
    <recommendedName>
        <fullName evidence="7">Peptidase M23</fullName>
    </recommendedName>
</protein>
<dbReference type="Gene3D" id="2.70.70.10">
    <property type="entry name" value="Glucose Permease (Domain IIA)"/>
    <property type="match status" value="1"/>
</dbReference>
<dbReference type="InterPro" id="IPR016047">
    <property type="entry name" value="M23ase_b-sheet_dom"/>
</dbReference>
<feature type="domain" description="G5" evidence="3">
    <location>
        <begin position="285"/>
        <end position="365"/>
    </location>
</feature>
<dbReference type="PANTHER" id="PTHR21666:SF270">
    <property type="entry name" value="MUREIN HYDROLASE ACTIVATOR ENVC"/>
    <property type="match status" value="1"/>
</dbReference>
<dbReference type="CDD" id="cd00118">
    <property type="entry name" value="LysM"/>
    <property type="match status" value="1"/>
</dbReference>
<gene>
    <name evidence="5" type="ORF">BVG16_08035</name>
</gene>
<dbReference type="SUPFAM" id="SSF51261">
    <property type="entry name" value="Duplicated hybrid motif"/>
    <property type="match status" value="1"/>
</dbReference>
<keyword evidence="2" id="KW-0812">Transmembrane</keyword>
<dbReference type="AlphaFoldDB" id="A0A1T2XHA6"/>
<dbReference type="InterPro" id="IPR011055">
    <property type="entry name" value="Dup_hybrid_motif"/>
</dbReference>
<dbReference type="SMART" id="SM00257">
    <property type="entry name" value="LysM"/>
    <property type="match status" value="1"/>
</dbReference>
<dbReference type="OrthoDB" id="9805799at2"/>
<dbReference type="PANTHER" id="PTHR21666">
    <property type="entry name" value="PEPTIDASE-RELATED"/>
    <property type="match status" value="1"/>
</dbReference>
<evidence type="ECO:0000256" key="2">
    <source>
        <dbReference type="SAM" id="Phobius"/>
    </source>
</evidence>
<name>A0A1T2XHA6_9BACL</name>
<dbReference type="PROSITE" id="PS51782">
    <property type="entry name" value="LYSM"/>
    <property type="match status" value="1"/>
</dbReference>
<organism evidence="5 6">
    <name type="scientific">Paenibacillus selenitireducens</name>
    <dbReference type="NCBI Taxonomy" id="1324314"/>
    <lineage>
        <taxon>Bacteria</taxon>
        <taxon>Bacillati</taxon>
        <taxon>Bacillota</taxon>
        <taxon>Bacilli</taxon>
        <taxon>Bacillales</taxon>
        <taxon>Paenibacillaceae</taxon>
        <taxon>Paenibacillus</taxon>
    </lineage>
</organism>
<evidence type="ECO:0000259" key="3">
    <source>
        <dbReference type="PROSITE" id="PS51109"/>
    </source>
</evidence>
<dbReference type="EMBL" id="MSZX01000003">
    <property type="protein sequence ID" value="OPA79043.1"/>
    <property type="molecule type" value="Genomic_DNA"/>
</dbReference>
<evidence type="ECO:0000313" key="5">
    <source>
        <dbReference type="EMBL" id="OPA79043.1"/>
    </source>
</evidence>
<dbReference type="Pfam" id="PF01551">
    <property type="entry name" value="Peptidase_M23"/>
    <property type="match status" value="1"/>
</dbReference>
<feature type="transmembrane region" description="Helical" evidence="2">
    <location>
        <begin position="27"/>
        <end position="48"/>
    </location>
</feature>
<keyword evidence="1" id="KW-0732">Signal</keyword>
<comment type="caution">
    <text evidence="5">The sequence shown here is derived from an EMBL/GenBank/DDBJ whole genome shotgun (WGS) entry which is preliminary data.</text>
</comment>
<dbReference type="RefSeq" id="WP_078498043.1">
    <property type="nucleotide sequence ID" value="NZ_MSZX01000003.1"/>
</dbReference>
<reference evidence="5 6" key="1">
    <citation type="submission" date="2017-01" db="EMBL/GenBank/DDBJ databases">
        <title>Genome analysis of Paenibacillus selenitrireducens ES3-24.</title>
        <authorList>
            <person name="Xu D."/>
            <person name="Yao R."/>
            <person name="Zheng S."/>
        </authorList>
    </citation>
    <scope>NUCLEOTIDE SEQUENCE [LARGE SCALE GENOMIC DNA]</scope>
    <source>
        <strain evidence="5 6">ES3-24</strain>
    </source>
</reference>
<dbReference type="InterPro" id="IPR018392">
    <property type="entry name" value="LysM"/>
</dbReference>
<evidence type="ECO:0000256" key="1">
    <source>
        <dbReference type="ARBA" id="ARBA00022729"/>
    </source>
</evidence>
<proteinExistence type="predicted"/>
<evidence type="ECO:0000259" key="4">
    <source>
        <dbReference type="PROSITE" id="PS51782"/>
    </source>
</evidence>
<feature type="domain" description="LysM" evidence="4">
    <location>
        <begin position="234"/>
        <end position="278"/>
    </location>
</feature>
<dbReference type="Pfam" id="PF01476">
    <property type="entry name" value="LysM"/>
    <property type="match status" value="1"/>
</dbReference>
<keyword evidence="6" id="KW-1185">Reference proteome</keyword>
<evidence type="ECO:0008006" key="7">
    <source>
        <dbReference type="Google" id="ProtNLM"/>
    </source>
</evidence>
<keyword evidence="2" id="KW-0472">Membrane</keyword>
<dbReference type="InterPro" id="IPR011098">
    <property type="entry name" value="G5_dom"/>
</dbReference>
<dbReference type="Proteomes" id="UP000190188">
    <property type="component" value="Unassembled WGS sequence"/>
</dbReference>
<dbReference type="InterPro" id="IPR050570">
    <property type="entry name" value="Cell_wall_metabolism_enzyme"/>
</dbReference>
<dbReference type="STRING" id="1324314.BVG16_08035"/>
<dbReference type="SMART" id="SM01208">
    <property type="entry name" value="G5"/>
    <property type="match status" value="1"/>
</dbReference>
<evidence type="ECO:0000313" key="6">
    <source>
        <dbReference type="Proteomes" id="UP000190188"/>
    </source>
</evidence>
<dbReference type="Pfam" id="PF07501">
    <property type="entry name" value="G5"/>
    <property type="match status" value="1"/>
</dbReference>
<sequence length="490" mass="53233">MSDVKEEKSWLSRITIPEWMKRSKKQLTIAVGSLVFIGVAAFAGNQYVTANTVEFYKVYMDGKEIGTVNNKALVDQLVTIKTKEVEQKYPGVHMTLNADKITYAADKQYKPTVNSNETIDKLSDLLVPTATGVSLKINGKVVGVVKDQETADTILAKVKSKYQPQSTAATKQVKALSVKSTSAATAPTKTKMSRVESVGFVEKVATEDTQVDPSKILTAEESYNLLAQGEISPIKYTVKDGDTISGIAHKFNVSQGVIYNNNPKVDEFNLKIGMNLDLTVSKPALTVSTVEKVTENIVIEPLTENRTDPSMRAGQTKVVREGKSGLKQMSYMLTKHNGDLVIEQWLGQKVITPAVSKIIVRGTKVVVGEGSGNFAWPVSSASISSPYGTRWGRMHKGIDITGSHNVKASDDGVVSFAGTKSGYGNVIIINHKNGYETLYGHLDSFKVKKGAVVEKGQAIAIMGNTGRSTGTHLHFEIHKNGSLRNPMSFL</sequence>
<dbReference type="Gene3D" id="2.20.230.10">
    <property type="entry name" value="Resuscitation-promoting factor rpfb"/>
    <property type="match status" value="1"/>
</dbReference>
<dbReference type="PROSITE" id="PS51109">
    <property type="entry name" value="G5"/>
    <property type="match status" value="1"/>
</dbReference>
<dbReference type="GO" id="GO:0004222">
    <property type="term" value="F:metalloendopeptidase activity"/>
    <property type="evidence" value="ECO:0007669"/>
    <property type="project" value="TreeGrafter"/>
</dbReference>
<dbReference type="InterPro" id="IPR036779">
    <property type="entry name" value="LysM_dom_sf"/>
</dbReference>